<keyword evidence="2" id="KW-0539">Nucleus</keyword>
<dbReference type="SMART" id="SM00541">
    <property type="entry name" value="FYRN"/>
    <property type="match status" value="1"/>
</dbReference>
<evidence type="ECO:0008006" key="6">
    <source>
        <dbReference type="Google" id="ProtNLM"/>
    </source>
</evidence>
<dbReference type="PANTHER" id="PTHR22715:SF0">
    <property type="entry name" value="TRANSFORMING GROWTH FACTOR BETA REGULATOR 1"/>
    <property type="match status" value="1"/>
</dbReference>
<dbReference type="PROSITE" id="PS51542">
    <property type="entry name" value="FYRN"/>
    <property type="match status" value="1"/>
</dbReference>
<dbReference type="OrthoDB" id="285793at2759"/>
<dbReference type="STRING" id="6412.T1ED71"/>
<protein>
    <recommendedName>
        <fullName evidence="6">Transforming growth factor beta regulator 1</fullName>
    </recommendedName>
</protein>
<dbReference type="AlphaFoldDB" id="T1ED71"/>
<organism evidence="4 5">
    <name type="scientific">Helobdella robusta</name>
    <name type="common">Californian leech</name>
    <dbReference type="NCBI Taxonomy" id="6412"/>
    <lineage>
        <taxon>Eukaryota</taxon>
        <taxon>Metazoa</taxon>
        <taxon>Spiralia</taxon>
        <taxon>Lophotrochozoa</taxon>
        <taxon>Annelida</taxon>
        <taxon>Clitellata</taxon>
        <taxon>Hirudinea</taxon>
        <taxon>Rhynchobdellida</taxon>
        <taxon>Glossiphoniidae</taxon>
        <taxon>Helobdella</taxon>
    </lineage>
</organism>
<dbReference type="EnsemblMetazoa" id="HelroT101815">
    <property type="protein sequence ID" value="HelroP101815"/>
    <property type="gene ID" value="HelroG101815"/>
</dbReference>
<evidence type="ECO:0000256" key="1">
    <source>
        <dbReference type="ARBA" id="ARBA00004123"/>
    </source>
</evidence>
<accession>T1ED71</accession>
<dbReference type="InterPro" id="IPR003888">
    <property type="entry name" value="FYrich_N"/>
</dbReference>
<proteinExistence type="predicted"/>
<dbReference type="GeneID" id="20194523"/>
<dbReference type="InParanoid" id="T1ED71"/>
<reference evidence="4" key="3">
    <citation type="submission" date="2015-06" db="UniProtKB">
        <authorList>
            <consortium name="EnsemblMetazoa"/>
        </authorList>
    </citation>
    <scope>IDENTIFICATION</scope>
</reference>
<dbReference type="Proteomes" id="UP000015101">
    <property type="component" value="Unassembled WGS sequence"/>
</dbReference>
<sequence>MGDIDFKMKFKSLKRLAKEYIFTNAAIRDEIERVNEKISRTKEEKVYLLARLLQLETHLNSLQKSTAALHKKKKLKLKNNNDASCVSNEDDDDSHLLDAYKPATQKTPKSGSDQTVARRATLAPLDSSGRPIFPIELGSLTVFSIGEINPSMKYHCPECIYPVGYCSTRLYLSIDLHSITTLYTCRVTDDGLQPRFEIIIEDDGQTFVGSNPDICHKELLDAINSVRGPKTVPTVPNGAKFFGLTHPTLQNLIQCFPGARKCPNYKWVRFEVTKDQNEIFIEQDPSVNYSLLDSNSLNFC</sequence>
<dbReference type="Pfam" id="PF05965">
    <property type="entry name" value="FYRC"/>
    <property type="match status" value="1"/>
</dbReference>
<dbReference type="OMA" id="YYNDYHK"/>
<evidence type="ECO:0000313" key="3">
    <source>
        <dbReference type="EMBL" id="ESN98340.1"/>
    </source>
</evidence>
<keyword evidence="5" id="KW-1185">Reference proteome</keyword>
<dbReference type="SMART" id="SM00542">
    <property type="entry name" value="FYRC"/>
    <property type="match status" value="1"/>
</dbReference>
<dbReference type="HOGENOM" id="CLU_037126_0_0_1"/>
<dbReference type="Gene3D" id="3.30.160.360">
    <property type="match status" value="1"/>
</dbReference>
<name>T1ED71_HELRO</name>
<dbReference type="KEGG" id="hro:HELRODRAFT_101815"/>
<reference evidence="3 5" key="2">
    <citation type="journal article" date="2013" name="Nature">
        <title>Insights into bilaterian evolution from three spiralian genomes.</title>
        <authorList>
            <person name="Simakov O."/>
            <person name="Marletaz F."/>
            <person name="Cho S.J."/>
            <person name="Edsinger-Gonzales E."/>
            <person name="Havlak P."/>
            <person name="Hellsten U."/>
            <person name="Kuo D.H."/>
            <person name="Larsson T."/>
            <person name="Lv J."/>
            <person name="Arendt D."/>
            <person name="Savage R."/>
            <person name="Osoegawa K."/>
            <person name="de Jong P."/>
            <person name="Grimwood J."/>
            <person name="Chapman J.A."/>
            <person name="Shapiro H."/>
            <person name="Aerts A."/>
            <person name="Otillar R.P."/>
            <person name="Terry A.Y."/>
            <person name="Boore J.L."/>
            <person name="Grigoriev I.V."/>
            <person name="Lindberg D.R."/>
            <person name="Seaver E.C."/>
            <person name="Weisblat D.A."/>
            <person name="Putnam N.H."/>
            <person name="Rokhsar D.S."/>
        </authorList>
    </citation>
    <scope>NUCLEOTIDE SEQUENCE</scope>
</reference>
<dbReference type="InterPro" id="IPR040092">
    <property type="entry name" value="TBRG1"/>
</dbReference>
<reference evidence="5" key="1">
    <citation type="submission" date="2012-12" db="EMBL/GenBank/DDBJ databases">
        <authorList>
            <person name="Hellsten U."/>
            <person name="Grimwood J."/>
            <person name="Chapman J.A."/>
            <person name="Shapiro H."/>
            <person name="Aerts A."/>
            <person name="Otillar R.P."/>
            <person name="Terry A.Y."/>
            <person name="Boore J.L."/>
            <person name="Simakov O."/>
            <person name="Marletaz F."/>
            <person name="Cho S.-J."/>
            <person name="Edsinger-Gonzales E."/>
            <person name="Havlak P."/>
            <person name="Kuo D.-H."/>
            <person name="Larsson T."/>
            <person name="Lv J."/>
            <person name="Arendt D."/>
            <person name="Savage R."/>
            <person name="Osoegawa K."/>
            <person name="de Jong P."/>
            <person name="Lindberg D.R."/>
            <person name="Seaver E.C."/>
            <person name="Weisblat D.A."/>
            <person name="Putnam N.H."/>
            <person name="Grigoriev I.V."/>
            <person name="Rokhsar D.S."/>
        </authorList>
    </citation>
    <scope>NUCLEOTIDE SEQUENCE</scope>
</reference>
<dbReference type="GO" id="GO:0005634">
    <property type="term" value="C:nucleus"/>
    <property type="evidence" value="ECO:0007669"/>
    <property type="project" value="UniProtKB-SubCell"/>
</dbReference>
<dbReference type="Pfam" id="PF05964">
    <property type="entry name" value="FYRN"/>
    <property type="match status" value="1"/>
</dbReference>
<dbReference type="EMBL" id="AMQM01005974">
    <property type="status" value="NOT_ANNOTATED_CDS"/>
    <property type="molecule type" value="Genomic_DNA"/>
</dbReference>
<evidence type="ECO:0000256" key="2">
    <source>
        <dbReference type="ARBA" id="ARBA00023242"/>
    </source>
</evidence>
<dbReference type="EMBL" id="KB097182">
    <property type="protein sequence ID" value="ESN98340.1"/>
    <property type="molecule type" value="Genomic_DNA"/>
</dbReference>
<dbReference type="InterPro" id="IPR003889">
    <property type="entry name" value="FYrich_C"/>
</dbReference>
<evidence type="ECO:0000313" key="4">
    <source>
        <dbReference type="EnsemblMetazoa" id="HelroP101815"/>
    </source>
</evidence>
<dbReference type="eggNOG" id="KOG4443">
    <property type="taxonomic scope" value="Eukaryota"/>
</dbReference>
<comment type="subcellular location">
    <subcellularLocation>
        <location evidence="1">Nucleus</location>
    </subcellularLocation>
</comment>
<dbReference type="PROSITE" id="PS51543">
    <property type="entry name" value="FYRC"/>
    <property type="match status" value="1"/>
</dbReference>
<evidence type="ECO:0000313" key="5">
    <source>
        <dbReference type="Proteomes" id="UP000015101"/>
    </source>
</evidence>
<dbReference type="RefSeq" id="XP_009023672.1">
    <property type="nucleotide sequence ID" value="XM_009025424.1"/>
</dbReference>
<gene>
    <name evidence="4" type="primary">20194523</name>
    <name evidence="3" type="ORF">HELRODRAFT_101815</name>
</gene>
<dbReference type="FunCoup" id="T1ED71">
    <property type="interactions" value="586"/>
</dbReference>
<dbReference type="PANTHER" id="PTHR22715">
    <property type="entry name" value="TRANSFORMING GROWTH FACTOR BETA REGULATED GENE 1"/>
    <property type="match status" value="1"/>
</dbReference>
<dbReference type="CTD" id="20194523"/>